<dbReference type="KEGG" id="dfa:DFA_02637"/>
<dbReference type="SUPFAM" id="SSF69572">
    <property type="entry name" value="Activating enzymes of the ubiquitin-like proteins"/>
    <property type="match status" value="1"/>
</dbReference>
<dbReference type="InterPro" id="IPR035985">
    <property type="entry name" value="Ubiquitin-activating_enz"/>
</dbReference>
<dbReference type="GO" id="GO:0019948">
    <property type="term" value="F:SUMO activating enzyme activity"/>
    <property type="evidence" value="ECO:0007669"/>
    <property type="project" value="TreeGrafter"/>
</dbReference>
<keyword evidence="3" id="KW-1185">Reference proteome</keyword>
<dbReference type="OMA" id="EFFGQFD"/>
<protein>
    <submittedName>
        <fullName evidence="2">Sumo-activating enzyme subunit 1</fullName>
    </submittedName>
</protein>
<dbReference type="Proteomes" id="UP000007797">
    <property type="component" value="Unassembled WGS sequence"/>
</dbReference>
<evidence type="ECO:0000313" key="2">
    <source>
        <dbReference type="EMBL" id="EGG18898.1"/>
    </source>
</evidence>
<dbReference type="InterPro" id="IPR045886">
    <property type="entry name" value="ThiF/MoeB/HesA"/>
</dbReference>
<reference evidence="3" key="1">
    <citation type="journal article" date="2011" name="Genome Res.">
        <title>Phylogeny-wide analysis of social amoeba genomes highlights ancient origins for complex intercellular communication.</title>
        <authorList>
            <person name="Heidel A.J."/>
            <person name="Lawal H.M."/>
            <person name="Felder M."/>
            <person name="Schilde C."/>
            <person name="Helps N.R."/>
            <person name="Tunggal B."/>
            <person name="Rivero F."/>
            <person name="John U."/>
            <person name="Schleicher M."/>
            <person name="Eichinger L."/>
            <person name="Platzer M."/>
            <person name="Noegel A.A."/>
            <person name="Schaap P."/>
            <person name="Gloeckner G."/>
        </authorList>
    </citation>
    <scope>NUCLEOTIDE SEQUENCE [LARGE SCALE GENOMIC DNA]</scope>
    <source>
        <strain evidence="3">SH3</strain>
    </source>
</reference>
<dbReference type="Pfam" id="PF00899">
    <property type="entry name" value="ThiF"/>
    <property type="match status" value="1"/>
</dbReference>
<accession>F4PZY4</accession>
<dbReference type="STRING" id="1054147.F4PZY4"/>
<evidence type="ECO:0000313" key="3">
    <source>
        <dbReference type="Proteomes" id="UP000007797"/>
    </source>
</evidence>
<dbReference type="GeneID" id="14871013"/>
<evidence type="ECO:0000259" key="1">
    <source>
        <dbReference type="Pfam" id="PF00899"/>
    </source>
</evidence>
<dbReference type="PANTHER" id="PTHR10953:SF162">
    <property type="entry name" value="SUMO-ACTIVATING ENZYME SUBUNIT 1"/>
    <property type="match status" value="1"/>
</dbReference>
<gene>
    <name evidence="2" type="primary">sae1</name>
    <name evidence="2" type="ORF">DFA_02637</name>
</gene>
<dbReference type="EMBL" id="GL883017">
    <property type="protein sequence ID" value="EGG18898.1"/>
    <property type="molecule type" value="Genomic_DNA"/>
</dbReference>
<dbReference type="PANTHER" id="PTHR10953">
    <property type="entry name" value="UBIQUITIN-ACTIVATING ENZYME E1"/>
    <property type="match status" value="1"/>
</dbReference>
<dbReference type="GO" id="GO:0016925">
    <property type="term" value="P:protein sumoylation"/>
    <property type="evidence" value="ECO:0007669"/>
    <property type="project" value="TreeGrafter"/>
</dbReference>
<dbReference type="RefSeq" id="XP_004357360.1">
    <property type="nucleotide sequence ID" value="XM_004357304.1"/>
</dbReference>
<dbReference type="GO" id="GO:0031510">
    <property type="term" value="C:SUMO activating enzyme complex"/>
    <property type="evidence" value="ECO:0007669"/>
    <property type="project" value="TreeGrafter"/>
</dbReference>
<dbReference type="AlphaFoldDB" id="F4PZY4"/>
<dbReference type="InterPro" id="IPR000594">
    <property type="entry name" value="ThiF_NAD_FAD-bd"/>
</dbReference>
<sequence length="350" mass="39236">MDTSTNHLLQQHNTGDTLSEYEAALYDRGIRVWGVDAQNRLRKAHVLFVGLTGQTAEACKNVTLSGVGRITIIDSHTVTSTDLSLLLTDQSIGQNVRSTLRAKASLESIKELNPLVSVNIVERDVSTFDDEFIKQFTVVCVDGLDFQQQSILNELCHRNSVSYLLNHSFGMRSFFFADHGHSFQYIVKKKKTTPNTNNKTTTDGKQPAAEEETEEIIEKVARFASLKEMLSSSWSKFPNRISPIIFFIHLLNQYQINNNGKMATCKDVDALVTLLEQENKKYNITPINKNTDFIKLMTRQINAEIAPVCAIVGGVLGQEIVKIISRDNDPFNNIFLYDSLTGLGTVENIL</sequence>
<name>F4PZY4_CACFS</name>
<dbReference type="Gene3D" id="3.40.50.720">
    <property type="entry name" value="NAD(P)-binding Rossmann-like Domain"/>
    <property type="match status" value="1"/>
</dbReference>
<dbReference type="GO" id="GO:0005737">
    <property type="term" value="C:cytoplasm"/>
    <property type="evidence" value="ECO:0007669"/>
    <property type="project" value="TreeGrafter"/>
</dbReference>
<feature type="domain" description="THIF-type NAD/FAD binding fold" evidence="1">
    <location>
        <begin position="26"/>
        <end position="342"/>
    </location>
</feature>
<dbReference type="OrthoDB" id="1708823at2759"/>
<organism evidence="2 3">
    <name type="scientific">Cavenderia fasciculata</name>
    <name type="common">Slime mold</name>
    <name type="synonym">Dictyostelium fasciculatum</name>
    <dbReference type="NCBI Taxonomy" id="261658"/>
    <lineage>
        <taxon>Eukaryota</taxon>
        <taxon>Amoebozoa</taxon>
        <taxon>Evosea</taxon>
        <taxon>Eumycetozoa</taxon>
        <taxon>Dictyostelia</taxon>
        <taxon>Acytosteliales</taxon>
        <taxon>Cavenderiaceae</taxon>
        <taxon>Cavenderia</taxon>
    </lineage>
</organism>
<proteinExistence type="predicted"/>